<dbReference type="SUPFAM" id="SSF63380">
    <property type="entry name" value="Riboflavin synthase domain-like"/>
    <property type="match status" value="1"/>
</dbReference>
<protein>
    <submittedName>
        <fullName evidence="3">Iron-chelator utilization protein</fullName>
    </submittedName>
</protein>
<dbReference type="STRING" id="1758689.SGUI_0578"/>
<dbReference type="Gene3D" id="3.40.50.80">
    <property type="entry name" value="Nucleotide-binding domain of ferredoxin-NADP reductase (FNR) module"/>
    <property type="match status" value="1"/>
</dbReference>
<evidence type="ECO:0000313" key="4">
    <source>
        <dbReference type="Proteomes" id="UP000092482"/>
    </source>
</evidence>
<dbReference type="Proteomes" id="UP000092482">
    <property type="component" value="Chromosome"/>
</dbReference>
<dbReference type="PANTHER" id="PTHR30157">
    <property type="entry name" value="FERRIC REDUCTASE, NADPH-DEPENDENT"/>
    <property type="match status" value="1"/>
</dbReference>
<dbReference type="PANTHER" id="PTHR30157:SF0">
    <property type="entry name" value="NADPH-DEPENDENT FERRIC-CHELATE REDUCTASE"/>
    <property type="match status" value="1"/>
</dbReference>
<dbReference type="InterPro" id="IPR039374">
    <property type="entry name" value="SIP_fam"/>
</dbReference>
<dbReference type="CDD" id="cd06193">
    <property type="entry name" value="siderophore_interacting"/>
    <property type="match status" value="1"/>
</dbReference>
<dbReference type="PROSITE" id="PS51384">
    <property type="entry name" value="FAD_FR"/>
    <property type="match status" value="1"/>
</dbReference>
<dbReference type="AlphaFoldDB" id="A0A1B1N993"/>
<organism evidence="3 4">
    <name type="scientific">Serinicoccus hydrothermalis</name>
    <dbReference type="NCBI Taxonomy" id="1758689"/>
    <lineage>
        <taxon>Bacteria</taxon>
        <taxon>Bacillati</taxon>
        <taxon>Actinomycetota</taxon>
        <taxon>Actinomycetes</taxon>
        <taxon>Micrococcales</taxon>
        <taxon>Ornithinimicrobiaceae</taxon>
        <taxon>Serinicoccus</taxon>
    </lineage>
</organism>
<dbReference type="InterPro" id="IPR017938">
    <property type="entry name" value="Riboflavin_synthase-like_b-brl"/>
</dbReference>
<keyword evidence="4" id="KW-1185">Reference proteome</keyword>
<accession>A0A1B1N993</accession>
<evidence type="ECO:0000313" key="3">
    <source>
        <dbReference type="EMBL" id="ANS77974.1"/>
    </source>
</evidence>
<gene>
    <name evidence="3" type="ORF">SGUI_0578</name>
</gene>
<dbReference type="GO" id="GO:0016491">
    <property type="term" value="F:oxidoreductase activity"/>
    <property type="evidence" value="ECO:0007669"/>
    <property type="project" value="InterPro"/>
</dbReference>
<evidence type="ECO:0000259" key="2">
    <source>
        <dbReference type="PROSITE" id="PS51384"/>
    </source>
</evidence>
<dbReference type="InterPro" id="IPR017927">
    <property type="entry name" value="FAD-bd_FR_type"/>
</dbReference>
<dbReference type="KEGG" id="serj:SGUI_0578"/>
<dbReference type="Pfam" id="PF08021">
    <property type="entry name" value="FAD_binding_9"/>
    <property type="match status" value="1"/>
</dbReference>
<feature type="compositionally biased region" description="Polar residues" evidence="1">
    <location>
        <begin position="1"/>
        <end position="10"/>
    </location>
</feature>
<dbReference type="InterPro" id="IPR039261">
    <property type="entry name" value="FNR_nucleotide-bd"/>
</dbReference>
<dbReference type="InterPro" id="IPR007037">
    <property type="entry name" value="SIP_rossman_dom"/>
</dbReference>
<reference evidence="3 4" key="1">
    <citation type="submission" date="2016-03" db="EMBL/GenBank/DDBJ databases">
        <title>Shallow-sea hydrothermal system.</title>
        <authorList>
            <person name="Tang K."/>
        </authorList>
    </citation>
    <scope>NUCLEOTIDE SEQUENCE [LARGE SCALE GENOMIC DNA]</scope>
    <source>
        <strain evidence="3 4">JLT9</strain>
    </source>
</reference>
<dbReference type="Pfam" id="PF04954">
    <property type="entry name" value="SIP"/>
    <property type="match status" value="1"/>
</dbReference>
<feature type="region of interest" description="Disordered" evidence="1">
    <location>
        <begin position="1"/>
        <end position="38"/>
    </location>
</feature>
<dbReference type="EMBL" id="CP014989">
    <property type="protein sequence ID" value="ANS77974.1"/>
    <property type="molecule type" value="Genomic_DNA"/>
</dbReference>
<sequence length="417" mass="43683">MVGAQPQTLAGQGLQDVADGSGRQRRAELGTDVAPGSAHGLELGLQVAGRHPGERGRVPAPGGIRPVVGRALVEQPGDRGLLPAGDPGRGDPIGPSGRSAAHANKCTTTCPRPAARHPQHASSIMSTQIFAISTNGTTMTSAAPAALQRSRQLHPLHVRRAGVSHVEQLGGRMRRITLGLEAGAPPIPWVPLAVGDHVKVAFPHPTTGELTLPTVVDDRPSLPEGAQRPVTRDYTVRGVHDADQTQQVTIDFVVHGTGPASTWASGARKGDVVGLLGPRGSMTEPADARRYVCLADETALPAVGRWLEEAPAGIPLEVVVQVPDATCLVPLPQRADARVTWLMDEEEGTLAESLRSLPPEPGDYVWAAGEAGAMVQVRRAAAELGVGGEALQPSALQVDGYWRRGVAGRDHHEPLES</sequence>
<dbReference type="InterPro" id="IPR013113">
    <property type="entry name" value="SIP_FAD-bd"/>
</dbReference>
<proteinExistence type="predicted"/>
<dbReference type="Gene3D" id="2.40.30.10">
    <property type="entry name" value="Translation factors"/>
    <property type="match status" value="1"/>
</dbReference>
<feature type="region of interest" description="Disordered" evidence="1">
    <location>
        <begin position="75"/>
        <end position="121"/>
    </location>
</feature>
<evidence type="ECO:0000256" key="1">
    <source>
        <dbReference type="SAM" id="MobiDB-lite"/>
    </source>
</evidence>
<name>A0A1B1N993_9MICO</name>
<feature type="domain" description="FAD-binding FR-type" evidence="2">
    <location>
        <begin position="156"/>
        <end position="285"/>
    </location>
</feature>